<sequence length="110" mass="12018">MTRPEQAEDDPELIVLAALRDAGWVFRPWVEAGHTLGLAGSFTDRDYTDAVFIADRDDARAVRLLADQPGAKGGVVWDFSGSLREVVAELIALPAPHTRLAPQLVIAKWP</sequence>
<organism evidence="1 2">
    <name type="scientific">Crossiella cryophila</name>
    <dbReference type="NCBI Taxonomy" id="43355"/>
    <lineage>
        <taxon>Bacteria</taxon>
        <taxon>Bacillati</taxon>
        <taxon>Actinomycetota</taxon>
        <taxon>Actinomycetes</taxon>
        <taxon>Pseudonocardiales</taxon>
        <taxon>Pseudonocardiaceae</taxon>
        <taxon>Crossiella</taxon>
    </lineage>
</organism>
<evidence type="ECO:0000313" key="1">
    <source>
        <dbReference type="EMBL" id="MBB4677987.1"/>
    </source>
</evidence>
<dbReference type="Proteomes" id="UP000533598">
    <property type="component" value="Unassembled WGS sequence"/>
</dbReference>
<comment type="caution">
    <text evidence="1">The sequence shown here is derived from an EMBL/GenBank/DDBJ whole genome shotgun (WGS) entry which is preliminary data.</text>
</comment>
<name>A0A7W7CBI9_9PSEU</name>
<proteinExistence type="predicted"/>
<dbReference type="AlphaFoldDB" id="A0A7W7CBI9"/>
<reference evidence="1 2" key="1">
    <citation type="submission" date="2020-08" db="EMBL/GenBank/DDBJ databases">
        <title>Sequencing the genomes of 1000 actinobacteria strains.</title>
        <authorList>
            <person name="Klenk H.-P."/>
        </authorList>
    </citation>
    <scope>NUCLEOTIDE SEQUENCE [LARGE SCALE GENOMIC DNA]</scope>
    <source>
        <strain evidence="1 2">DSM 44230</strain>
    </source>
</reference>
<protein>
    <submittedName>
        <fullName evidence="1">CBS domain-containing protein</fullName>
    </submittedName>
</protein>
<dbReference type="EMBL" id="JACHMH010000001">
    <property type="protein sequence ID" value="MBB4677987.1"/>
    <property type="molecule type" value="Genomic_DNA"/>
</dbReference>
<dbReference type="RefSeq" id="WP_185003868.1">
    <property type="nucleotide sequence ID" value="NZ_BAAAUI010000027.1"/>
</dbReference>
<evidence type="ECO:0000313" key="2">
    <source>
        <dbReference type="Proteomes" id="UP000533598"/>
    </source>
</evidence>
<gene>
    <name evidence="1" type="ORF">HNR67_004105</name>
</gene>
<keyword evidence="2" id="KW-1185">Reference proteome</keyword>
<accession>A0A7W7CBI9</accession>